<evidence type="ECO:0000256" key="1">
    <source>
        <dbReference type="SAM" id="MobiDB-lite"/>
    </source>
</evidence>
<dbReference type="PANTHER" id="PTHR36933">
    <property type="entry name" value="SLL0788 PROTEIN"/>
    <property type="match status" value="1"/>
</dbReference>
<comment type="caution">
    <text evidence="4">The sequence shown here is derived from an EMBL/GenBank/DDBJ whole genome shotgun (WGS) entry which is preliminary data.</text>
</comment>
<reference evidence="4 5" key="1">
    <citation type="submission" date="2019-07" db="EMBL/GenBank/DDBJ databases">
        <title>Whole genome shotgun sequence of Meiothermus hypogaeus NBRC 106114.</title>
        <authorList>
            <person name="Hosoyama A."/>
            <person name="Uohara A."/>
            <person name="Ohji S."/>
            <person name="Ichikawa N."/>
        </authorList>
    </citation>
    <scope>NUCLEOTIDE SEQUENCE [LARGE SCALE GENOMIC DNA]</scope>
    <source>
        <strain evidence="4 5">NBRC 106114</strain>
    </source>
</reference>
<feature type="domain" description="DUF305" evidence="3">
    <location>
        <begin position="37"/>
        <end position="131"/>
    </location>
</feature>
<dbReference type="InterPro" id="IPR012347">
    <property type="entry name" value="Ferritin-like"/>
</dbReference>
<evidence type="ECO:0000313" key="5">
    <source>
        <dbReference type="Proteomes" id="UP000321197"/>
    </source>
</evidence>
<dbReference type="EMBL" id="BJXL01000010">
    <property type="protein sequence ID" value="GEM82407.1"/>
    <property type="molecule type" value="Genomic_DNA"/>
</dbReference>
<feature type="signal peptide" evidence="2">
    <location>
        <begin position="1"/>
        <end position="19"/>
    </location>
</feature>
<dbReference type="Pfam" id="PF03713">
    <property type="entry name" value="DUF305"/>
    <property type="match status" value="2"/>
</dbReference>
<name>A0A511QZE4_9DEIN</name>
<feature type="compositionally biased region" description="Polar residues" evidence="1">
    <location>
        <begin position="30"/>
        <end position="40"/>
    </location>
</feature>
<accession>A0A511QZE4</accession>
<dbReference type="Proteomes" id="UP000321197">
    <property type="component" value="Unassembled WGS sequence"/>
</dbReference>
<gene>
    <name evidence="4" type="ORF">MHY01S_05730</name>
</gene>
<sequence length="250" mass="26837">MKRQLALFAVTALASFSLAQTDPHHPETAPATQNTTQSQALPMPGGAAQMPMAQMMQMMQMMQGMMGSGLMMLEGAPFEQAFLSMMVPHHRAAVTMARDVLGKTQDAQIRGWANAIIRDQEREITQMKALLVALGGTNLAAQRAMTQGMGGMMPDQGAGGMMQGMTQAPAPGGMMQNPATGNATQAPQAPVSPERAFLQGMIPHHVQAIEMATLALQKARNPAIVKLASDIIRTQAQEVYEMRLKLANLR</sequence>
<proteinExistence type="predicted"/>
<dbReference type="RefSeq" id="WP_206074887.1">
    <property type="nucleotide sequence ID" value="NZ_BJXL01000010.1"/>
</dbReference>
<dbReference type="PANTHER" id="PTHR36933:SF1">
    <property type="entry name" value="SLL0788 PROTEIN"/>
    <property type="match status" value="1"/>
</dbReference>
<evidence type="ECO:0000259" key="3">
    <source>
        <dbReference type="Pfam" id="PF03713"/>
    </source>
</evidence>
<feature type="chain" id="PRO_5022161109" description="DUF305 domain-containing protein" evidence="2">
    <location>
        <begin position="20"/>
        <end position="250"/>
    </location>
</feature>
<dbReference type="AlphaFoldDB" id="A0A511QZE4"/>
<protein>
    <recommendedName>
        <fullName evidence="3">DUF305 domain-containing protein</fullName>
    </recommendedName>
</protein>
<evidence type="ECO:0000313" key="4">
    <source>
        <dbReference type="EMBL" id="GEM82407.1"/>
    </source>
</evidence>
<keyword evidence="2" id="KW-0732">Signal</keyword>
<feature type="domain" description="DUF305" evidence="3">
    <location>
        <begin position="159"/>
        <end position="243"/>
    </location>
</feature>
<dbReference type="Gene3D" id="1.20.1260.10">
    <property type="match status" value="2"/>
</dbReference>
<dbReference type="InterPro" id="IPR005183">
    <property type="entry name" value="DUF305_CopM-like"/>
</dbReference>
<feature type="region of interest" description="Disordered" evidence="1">
    <location>
        <begin position="21"/>
        <end position="47"/>
    </location>
</feature>
<organism evidence="4 5">
    <name type="scientific">Meiothermus hypogaeus NBRC 106114</name>
    <dbReference type="NCBI Taxonomy" id="1227553"/>
    <lineage>
        <taxon>Bacteria</taxon>
        <taxon>Thermotogati</taxon>
        <taxon>Deinococcota</taxon>
        <taxon>Deinococci</taxon>
        <taxon>Thermales</taxon>
        <taxon>Thermaceae</taxon>
        <taxon>Meiothermus</taxon>
    </lineage>
</organism>
<evidence type="ECO:0000256" key="2">
    <source>
        <dbReference type="SAM" id="SignalP"/>
    </source>
</evidence>